<dbReference type="EMBL" id="VAFM01000001">
    <property type="protein sequence ID" value="TKW61325.1"/>
    <property type="molecule type" value="Genomic_DNA"/>
</dbReference>
<dbReference type="AlphaFoldDB" id="A0A6N4RBD3"/>
<name>A0A6N4RBD3_BLAVI</name>
<evidence type="ECO:0000313" key="1">
    <source>
        <dbReference type="EMBL" id="TKW61325.1"/>
    </source>
</evidence>
<reference evidence="1 2" key="1">
    <citation type="journal article" date="2017" name="Nat. Commun.">
        <title>In situ click chemistry generation of cyclooxygenase-2 inhibitors.</title>
        <authorList>
            <person name="Bhardwaj A."/>
            <person name="Kaur J."/>
            <person name="Wuest M."/>
            <person name="Wuest F."/>
        </authorList>
    </citation>
    <scope>NUCLEOTIDE SEQUENCE [LARGE SCALE GENOMIC DNA]</scope>
    <source>
        <strain evidence="1">S2_018_000_R2_106</strain>
    </source>
</reference>
<accession>A0A6N4RBD3</accession>
<gene>
    <name evidence="1" type="ORF">DI628_01465</name>
</gene>
<comment type="caution">
    <text evidence="1">The sequence shown here is derived from an EMBL/GenBank/DDBJ whole genome shotgun (WGS) entry which is preliminary data.</text>
</comment>
<proteinExistence type="predicted"/>
<evidence type="ECO:0000313" key="2">
    <source>
        <dbReference type="Proteomes" id="UP000320948"/>
    </source>
</evidence>
<dbReference type="Proteomes" id="UP000320948">
    <property type="component" value="Unassembled WGS sequence"/>
</dbReference>
<protein>
    <submittedName>
        <fullName evidence="1">Helix-turn-helix domain-containing protein</fullName>
    </submittedName>
</protein>
<organism evidence="1 2">
    <name type="scientific">Blastochloris viridis</name>
    <name type="common">Rhodopseudomonas viridis</name>
    <dbReference type="NCBI Taxonomy" id="1079"/>
    <lineage>
        <taxon>Bacteria</taxon>
        <taxon>Pseudomonadati</taxon>
        <taxon>Pseudomonadota</taxon>
        <taxon>Alphaproteobacteria</taxon>
        <taxon>Hyphomicrobiales</taxon>
        <taxon>Blastochloridaceae</taxon>
        <taxon>Blastochloris</taxon>
    </lineage>
</organism>
<sequence length="116" mass="12843">MSEITFPSHYTRLDKLYYMQVSILTQITESYDSTTDTTPDGTTLAGLLKNLTGRFGMSAHEIGKAAHCSGATICNYMAGRLPDDTYAPLKRERVKKAVLSLLTDHAKSLPPIEPEY</sequence>